<keyword evidence="13" id="KW-1185">Reference proteome</keyword>
<keyword evidence="5" id="KW-0963">Cytoplasm</keyword>
<dbReference type="EMBL" id="JBHSIT010000014">
    <property type="protein sequence ID" value="MFC4912976.1"/>
    <property type="molecule type" value="Genomic_DNA"/>
</dbReference>
<keyword evidence="7" id="KW-0808">Transferase</keyword>
<accession>A0ABV9U956</accession>
<gene>
    <name evidence="12" type="primary">fxlM</name>
    <name evidence="12" type="ORF">ACFPCY_37145</name>
</gene>
<dbReference type="PANTHER" id="PTHR11579:SF0">
    <property type="entry name" value="PROTEIN-L-ISOASPARTATE(D-ASPARTATE) O-METHYLTRANSFERASE"/>
    <property type="match status" value="1"/>
</dbReference>
<dbReference type="InterPro" id="IPR027573">
    <property type="entry name" value="Methyltran_FxLD"/>
</dbReference>
<evidence type="ECO:0000256" key="7">
    <source>
        <dbReference type="ARBA" id="ARBA00022679"/>
    </source>
</evidence>
<evidence type="ECO:0000256" key="9">
    <source>
        <dbReference type="ARBA" id="ARBA00030757"/>
    </source>
</evidence>
<evidence type="ECO:0000256" key="1">
    <source>
        <dbReference type="ARBA" id="ARBA00004496"/>
    </source>
</evidence>
<protein>
    <recommendedName>
        <fullName evidence="4">Protein-L-isoaspartate O-methyltransferase</fullName>
        <ecNumber evidence="3">2.1.1.77</ecNumber>
    </recommendedName>
    <alternativeName>
        <fullName evidence="11">L-isoaspartyl protein carboxyl methyltransferase</fullName>
    </alternativeName>
    <alternativeName>
        <fullName evidence="9">Protein L-isoaspartyl methyltransferase</fullName>
    </alternativeName>
    <alternativeName>
        <fullName evidence="10">Protein-beta-aspartate methyltransferase</fullName>
    </alternativeName>
</protein>
<dbReference type="InterPro" id="IPR029063">
    <property type="entry name" value="SAM-dependent_MTases_sf"/>
</dbReference>
<organism evidence="12 13">
    <name type="scientific">Actinomadura gamaensis</name>
    <dbReference type="NCBI Taxonomy" id="1763541"/>
    <lineage>
        <taxon>Bacteria</taxon>
        <taxon>Bacillati</taxon>
        <taxon>Actinomycetota</taxon>
        <taxon>Actinomycetes</taxon>
        <taxon>Streptosporangiales</taxon>
        <taxon>Thermomonosporaceae</taxon>
        <taxon>Actinomadura</taxon>
    </lineage>
</organism>
<evidence type="ECO:0000256" key="5">
    <source>
        <dbReference type="ARBA" id="ARBA00022490"/>
    </source>
</evidence>
<name>A0ABV9U956_9ACTN</name>
<evidence type="ECO:0000256" key="2">
    <source>
        <dbReference type="ARBA" id="ARBA00005369"/>
    </source>
</evidence>
<evidence type="ECO:0000256" key="6">
    <source>
        <dbReference type="ARBA" id="ARBA00022603"/>
    </source>
</evidence>
<dbReference type="Pfam" id="PF01135">
    <property type="entry name" value="PCMT"/>
    <property type="match status" value="1"/>
</dbReference>
<dbReference type="EC" id="2.1.1.77" evidence="3"/>
<dbReference type="Proteomes" id="UP001595872">
    <property type="component" value="Unassembled WGS sequence"/>
</dbReference>
<evidence type="ECO:0000256" key="8">
    <source>
        <dbReference type="ARBA" id="ARBA00022691"/>
    </source>
</evidence>
<dbReference type="GO" id="GO:0008168">
    <property type="term" value="F:methyltransferase activity"/>
    <property type="evidence" value="ECO:0007669"/>
    <property type="project" value="UniProtKB-KW"/>
</dbReference>
<evidence type="ECO:0000256" key="11">
    <source>
        <dbReference type="ARBA" id="ARBA00031350"/>
    </source>
</evidence>
<comment type="similarity">
    <text evidence="2">Belongs to the methyltransferase superfamily. L-isoaspartyl/D-aspartyl protein methyltransferase family.</text>
</comment>
<dbReference type="Gene3D" id="3.40.50.150">
    <property type="entry name" value="Vaccinia Virus protein VP39"/>
    <property type="match status" value="1"/>
</dbReference>
<reference evidence="13" key="1">
    <citation type="journal article" date="2019" name="Int. J. Syst. Evol. Microbiol.">
        <title>The Global Catalogue of Microorganisms (GCM) 10K type strain sequencing project: providing services to taxonomists for standard genome sequencing and annotation.</title>
        <authorList>
            <consortium name="The Broad Institute Genomics Platform"/>
            <consortium name="The Broad Institute Genome Sequencing Center for Infectious Disease"/>
            <person name="Wu L."/>
            <person name="Ma J."/>
        </authorList>
    </citation>
    <scope>NUCLEOTIDE SEQUENCE [LARGE SCALE GENOMIC DNA]</scope>
    <source>
        <strain evidence="13">KLKA75</strain>
    </source>
</reference>
<dbReference type="InterPro" id="IPR000682">
    <property type="entry name" value="PCMT"/>
</dbReference>
<proteinExistence type="inferred from homology"/>
<dbReference type="CDD" id="cd02440">
    <property type="entry name" value="AdoMet_MTases"/>
    <property type="match status" value="1"/>
</dbReference>
<keyword evidence="8" id="KW-0949">S-adenosyl-L-methionine</keyword>
<evidence type="ECO:0000313" key="13">
    <source>
        <dbReference type="Proteomes" id="UP001595872"/>
    </source>
</evidence>
<dbReference type="SUPFAM" id="SSF53335">
    <property type="entry name" value="S-adenosyl-L-methionine-dependent methyltransferases"/>
    <property type="match status" value="1"/>
</dbReference>
<dbReference type="RefSeq" id="WP_378263435.1">
    <property type="nucleotide sequence ID" value="NZ_JBHSIT010000014.1"/>
</dbReference>
<comment type="caution">
    <text evidence="12">The sequence shown here is derived from an EMBL/GenBank/DDBJ whole genome shotgun (WGS) entry which is preliminary data.</text>
</comment>
<evidence type="ECO:0000256" key="10">
    <source>
        <dbReference type="ARBA" id="ARBA00031323"/>
    </source>
</evidence>
<dbReference type="GO" id="GO:0032259">
    <property type="term" value="P:methylation"/>
    <property type="evidence" value="ECO:0007669"/>
    <property type="project" value="UniProtKB-KW"/>
</dbReference>
<sequence length="412" mass="44416">MESESLRHRMVDRLIADHKSQGRTLRPEVEAALRRVPRELYAPGVAVEEAYENTAIVTKRRDGEGLSSVSAPFLIAEMLGQAVEALDGLEGRHVLEIGSGGYNASLLAELVGSTGSVTTVDIDPEVTGRAATCLAAAGYRRVTVVCADAEHPLAPGRRFDLIIVTAGAWDIPPAWRDQLTDDGVLVVPLRTFGLTRSWALRRAGRALVSQSHRQCGFVSVQGDGAHRMRYVDVADGVHLRLDENQQLDAALVADLLSQPGHQAWAGLDLPPRTVLADLDLWLATRLSGEGSQFVVLTAQQAAVESGLVAPSWRFATPAALETGALVYRSALRWRDRRFDLGAIAHGPDREAAAGRMVAPMRAWVEAGGPPPVLRVFPAQTPDGELPDGTVLDKRHSRLVLTFTPTPEQKGTA</sequence>
<dbReference type="PANTHER" id="PTHR11579">
    <property type="entry name" value="PROTEIN-L-ISOASPARTATE O-METHYLTRANSFERASE"/>
    <property type="match status" value="1"/>
</dbReference>
<evidence type="ECO:0000256" key="4">
    <source>
        <dbReference type="ARBA" id="ARBA00013346"/>
    </source>
</evidence>
<evidence type="ECO:0000313" key="12">
    <source>
        <dbReference type="EMBL" id="MFC4912976.1"/>
    </source>
</evidence>
<comment type="subcellular location">
    <subcellularLocation>
        <location evidence="1">Cytoplasm</location>
    </subcellularLocation>
</comment>
<keyword evidence="6 12" id="KW-0489">Methyltransferase</keyword>
<evidence type="ECO:0000256" key="3">
    <source>
        <dbReference type="ARBA" id="ARBA00011890"/>
    </source>
</evidence>
<dbReference type="NCBIfam" id="TIGR04364">
    <property type="entry name" value="methyltran_FxLD"/>
    <property type="match status" value="1"/>
</dbReference>